<accession>A0A165Q2Z5</accession>
<feature type="domain" description="Cyclin-like" evidence="7">
    <location>
        <begin position="92"/>
        <end position="180"/>
    </location>
</feature>
<keyword evidence="4" id="KW-0131">Cell cycle</keyword>
<evidence type="ECO:0000313" key="9">
    <source>
        <dbReference type="EMBL" id="KZT21847.1"/>
    </source>
</evidence>
<dbReference type="GO" id="GO:0051726">
    <property type="term" value="P:regulation of cell cycle"/>
    <property type="evidence" value="ECO:0007669"/>
    <property type="project" value="UniProtKB-ARBA"/>
</dbReference>
<feature type="domain" description="Cyclin C-terminal" evidence="8">
    <location>
        <begin position="189"/>
        <end position="300"/>
    </location>
</feature>
<evidence type="ECO:0000313" key="10">
    <source>
        <dbReference type="Proteomes" id="UP000076761"/>
    </source>
</evidence>
<feature type="region of interest" description="Disordered" evidence="6">
    <location>
        <begin position="311"/>
        <end position="367"/>
    </location>
</feature>
<evidence type="ECO:0000256" key="3">
    <source>
        <dbReference type="ARBA" id="ARBA00023127"/>
    </source>
</evidence>
<proteinExistence type="inferred from homology"/>
<dbReference type="EMBL" id="KV425602">
    <property type="protein sequence ID" value="KZT21847.1"/>
    <property type="molecule type" value="Genomic_DNA"/>
</dbReference>
<dbReference type="OrthoDB" id="5590282at2759"/>
<dbReference type="Gene3D" id="1.10.472.10">
    <property type="entry name" value="Cyclin-like"/>
    <property type="match status" value="2"/>
</dbReference>
<organism evidence="9 10">
    <name type="scientific">Neolentinus lepideus HHB14362 ss-1</name>
    <dbReference type="NCBI Taxonomy" id="1314782"/>
    <lineage>
        <taxon>Eukaryota</taxon>
        <taxon>Fungi</taxon>
        <taxon>Dikarya</taxon>
        <taxon>Basidiomycota</taxon>
        <taxon>Agaricomycotina</taxon>
        <taxon>Agaricomycetes</taxon>
        <taxon>Gloeophyllales</taxon>
        <taxon>Gloeophyllaceae</taxon>
        <taxon>Neolentinus</taxon>
    </lineage>
</organism>
<gene>
    <name evidence="9" type="ORF">NEOLEDRAFT_722796</name>
</gene>
<name>A0A165Q2Z5_9AGAM</name>
<dbReference type="STRING" id="1314782.A0A165Q2Z5"/>
<dbReference type="PANTHER" id="PTHR10177">
    <property type="entry name" value="CYCLINS"/>
    <property type="match status" value="1"/>
</dbReference>
<sequence>MASQSCLRRKRAEDTSTDACRPTKRSRKGDHEHVVANEDDLNREWDLLNSEYGADIIEYHLQLERDPALAPDVEKIDRHRKIRSSWRAILIDYLSEIQYRRKLRLETLFVTVDLLDRYMTNEEFDLTPRHYQLVGVTTLYIASKLSETPHRELHLDDLVQACDNLYKAKEFRTFELRILKVLNWRINCPDAVSHLLYLCCTKNEEDRIKHIACYLLELSLCHKQFIRHPASCKAQAALLLARVICGQPIRLCNESADIRQCFYALEQIQDCSSDRSKKFIVQKYSQPQTAYAAFTVIEFYKEDGGRRIPSADSIEVESASDGTQITDKNSPRDSSKGNPSLDEQATSNGTDIIVKPSPHPSSNGDLLPLDEQAARAKDTDELGLSDTAECEAILSLYLRAYVSWHLYVLQVAWIISVVAQNVQQDDI</sequence>
<dbReference type="SUPFAM" id="SSF47954">
    <property type="entry name" value="Cyclin-like"/>
    <property type="match status" value="2"/>
</dbReference>
<dbReference type="Proteomes" id="UP000076761">
    <property type="component" value="Unassembled WGS sequence"/>
</dbReference>
<dbReference type="Pfam" id="PF02984">
    <property type="entry name" value="Cyclin_C"/>
    <property type="match status" value="1"/>
</dbReference>
<evidence type="ECO:0000256" key="1">
    <source>
        <dbReference type="ARBA" id="ARBA00008742"/>
    </source>
</evidence>
<keyword evidence="2" id="KW-0132">Cell division</keyword>
<evidence type="ECO:0000256" key="2">
    <source>
        <dbReference type="ARBA" id="ARBA00022618"/>
    </source>
</evidence>
<feature type="compositionally biased region" description="Polar residues" evidence="6">
    <location>
        <begin position="336"/>
        <end position="350"/>
    </location>
</feature>
<dbReference type="InterPro" id="IPR036915">
    <property type="entry name" value="Cyclin-like_sf"/>
</dbReference>
<dbReference type="InterPro" id="IPR039361">
    <property type="entry name" value="Cyclin"/>
</dbReference>
<evidence type="ECO:0000256" key="6">
    <source>
        <dbReference type="SAM" id="MobiDB-lite"/>
    </source>
</evidence>
<dbReference type="CDD" id="cd20537">
    <property type="entry name" value="CYCLIN_CCNO-like_rpt2"/>
    <property type="match status" value="1"/>
</dbReference>
<keyword evidence="10" id="KW-1185">Reference proteome</keyword>
<evidence type="ECO:0000259" key="7">
    <source>
        <dbReference type="SMART" id="SM00385"/>
    </source>
</evidence>
<evidence type="ECO:0000256" key="4">
    <source>
        <dbReference type="ARBA" id="ARBA00023306"/>
    </source>
</evidence>
<feature type="domain" description="Cyclin-like" evidence="7">
    <location>
        <begin position="193"/>
        <end position="277"/>
    </location>
</feature>
<keyword evidence="3 5" id="KW-0195">Cyclin</keyword>
<dbReference type="PROSITE" id="PS00292">
    <property type="entry name" value="CYCLINS"/>
    <property type="match status" value="1"/>
</dbReference>
<evidence type="ECO:0000256" key="5">
    <source>
        <dbReference type="RuleBase" id="RU000383"/>
    </source>
</evidence>
<dbReference type="InterPro" id="IPR013763">
    <property type="entry name" value="Cyclin-like_dom"/>
</dbReference>
<dbReference type="InterPro" id="IPR004367">
    <property type="entry name" value="Cyclin_C-dom"/>
</dbReference>
<comment type="similarity">
    <text evidence="1 5">Belongs to the cyclin family.</text>
</comment>
<dbReference type="InParanoid" id="A0A165Q2Z5"/>
<dbReference type="AlphaFoldDB" id="A0A165Q2Z5"/>
<evidence type="ECO:0000259" key="8">
    <source>
        <dbReference type="SMART" id="SM01332"/>
    </source>
</evidence>
<protein>
    <submittedName>
        <fullName evidence="9">Uncharacterized protein</fullName>
    </submittedName>
</protein>
<dbReference type="InterPro" id="IPR006671">
    <property type="entry name" value="Cyclin_N"/>
</dbReference>
<feature type="region of interest" description="Disordered" evidence="6">
    <location>
        <begin position="1"/>
        <end position="30"/>
    </location>
</feature>
<dbReference type="FunFam" id="1.10.472.10:FF:000010">
    <property type="entry name" value="G1/S-specific cyclin Cln1"/>
    <property type="match status" value="1"/>
</dbReference>
<dbReference type="SMART" id="SM01332">
    <property type="entry name" value="Cyclin_C"/>
    <property type="match status" value="1"/>
</dbReference>
<dbReference type="InterPro" id="IPR048258">
    <property type="entry name" value="Cyclins_cyclin-box"/>
</dbReference>
<dbReference type="SMART" id="SM00385">
    <property type="entry name" value="CYCLIN"/>
    <property type="match status" value="2"/>
</dbReference>
<dbReference type="GO" id="GO:0051301">
    <property type="term" value="P:cell division"/>
    <property type="evidence" value="ECO:0007669"/>
    <property type="project" value="UniProtKB-KW"/>
</dbReference>
<dbReference type="GO" id="GO:0044843">
    <property type="term" value="P:cell cycle G1/S phase transition"/>
    <property type="evidence" value="ECO:0007669"/>
    <property type="project" value="UniProtKB-ARBA"/>
</dbReference>
<dbReference type="GO" id="GO:0019887">
    <property type="term" value="F:protein kinase regulator activity"/>
    <property type="evidence" value="ECO:0007669"/>
    <property type="project" value="UniProtKB-ARBA"/>
</dbReference>
<dbReference type="Pfam" id="PF00134">
    <property type="entry name" value="Cyclin_N"/>
    <property type="match status" value="1"/>
</dbReference>
<reference evidence="9 10" key="1">
    <citation type="journal article" date="2016" name="Mol. Biol. Evol.">
        <title>Comparative Genomics of Early-Diverging Mushroom-Forming Fungi Provides Insights into the Origins of Lignocellulose Decay Capabilities.</title>
        <authorList>
            <person name="Nagy L.G."/>
            <person name="Riley R."/>
            <person name="Tritt A."/>
            <person name="Adam C."/>
            <person name="Daum C."/>
            <person name="Floudas D."/>
            <person name="Sun H."/>
            <person name="Yadav J.S."/>
            <person name="Pangilinan J."/>
            <person name="Larsson K.H."/>
            <person name="Matsuura K."/>
            <person name="Barry K."/>
            <person name="Labutti K."/>
            <person name="Kuo R."/>
            <person name="Ohm R.A."/>
            <person name="Bhattacharya S.S."/>
            <person name="Shirouzu T."/>
            <person name="Yoshinaga Y."/>
            <person name="Martin F.M."/>
            <person name="Grigoriev I.V."/>
            <person name="Hibbett D.S."/>
        </authorList>
    </citation>
    <scope>NUCLEOTIDE SEQUENCE [LARGE SCALE GENOMIC DNA]</scope>
    <source>
        <strain evidence="9 10">HHB14362 ss-1</strain>
    </source>
</reference>